<feature type="domain" description="Endonuclease GajA/Old nuclease/RecF-like AAA" evidence="2">
    <location>
        <begin position="9"/>
        <end position="65"/>
    </location>
</feature>
<dbReference type="PANTHER" id="PTHR43581">
    <property type="entry name" value="ATP/GTP PHOSPHATASE"/>
    <property type="match status" value="1"/>
</dbReference>
<dbReference type="InterPro" id="IPR027417">
    <property type="entry name" value="P-loop_NTPase"/>
</dbReference>
<comment type="caution">
    <text evidence="4">The sequence shown here is derived from an EMBL/GenBank/DDBJ whole genome shotgun (WGS) entry which is preliminary data.</text>
</comment>
<keyword evidence="5" id="KW-1185">Reference proteome</keyword>
<reference evidence="4" key="1">
    <citation type="submission" date="2017-04" db="EMBL/GenBank/DDBJ databases">
        <title>Unexpected and diverse lifestyles within the genus Limnohabitans.</title>
        <authorList>
            <person name="Kasalicky V."/>
            <person name="Mehrshad M."/>
            <person name="Andrei S.-A."/>
            <person name="Salcher M."/>
            <person name="Kratochvilova H."/>
            <person name="Simek K."/>
            <person name="Ghai R."/>
        </authorList>
    </citation>
    <scope>NUCLEOTIDE SEQUENCE [LARGE SCALE GENOMIC DNA]</scope>
    <source>
        <strain evidence="4">II-D5</strain>
    </source>
</reference>
<dbReference type="Pfam" id="PF13175">
    <property type="entry name" value="AAA_15"/>
    <property type="match status" value="1"/>
</dbReference>
<evidence type="ECO:0000259" key="2">
    <source>
        <dbReference type="Pfam" id="PF13175"/>
    </source>
</evidence>
<evidence type="ECO:0000313" key="4">
    <source>
        <dbReference type="EMBL" id="PVE42402.1"/>
    </source>
</evidence>
<organism evidence="4 5">
    <name type="scientific">Limnohabitans planktonicus II-D5</name>
    <dbReference type="NCBI Taxonomy" id="1293045"/>
    <lineage>
        <taxon>Bacteria</taxon>
        <taxon>Pseudomonadati</taxon>
        <taxon>Pseudomonadota</taxon>
        <taxon>Betaproteobacteria</taxon>
        <taxon>Burkholderiales</taxon>
        <taxon>Comamonadaceae</taxon>
        <taxon>Limnohabitans</taxon>
    </lineage>
</organism>
<dbReference type="Pfam" id="PF13304">
    <property type="entry name" value="AAA_21"/>
    <property type="match status" value="1"/>
</dbReference>
<feature type="domain" description="DUF3696" evidence="1">
    <location>
        <begin position="482"/>
        <end position="529"/>
    </location>
</feature>
<protein>
    <recommendedName>
        <fullName evidence="6">AAA domain-containing protein</fullName>
    </recommendedName>
</protein>
<sequence>MKQLEPIRINKIALENFQAFSERIEISIKPLTFLFGPNSSGKSGILDSLRMVSAVFGEDDKVVDNNFRKWAHIKRQIDIDAKSKIEPMTIEVGFSAWEFLIGGRHLLGLTESLPSEYWASNGLKEMLADSEGPYDVKIEFIPSNFQGIDGGYESTSLLNNVDITISANGLKLLKLFTPEDDDNHVIEFFPVAFGSMFTELSSRHNVNPFYKITCFSYSTSDGIKLLSIGDNEPYERDLLAIANHIFRCFSDVNFLPSNVSSDRSTIKNQELSCILGQGVFSNAGIQRNFLNAPIECVGGLNQYSSELILEICKSKFNQIIDLRSEGKVVEAEREYLHDFINRNLSQHLFIDQGYQIGFDVCEIKPPINKSEENKFTALIVVYLVDNSGRKLTFNEVGTGISCVLPVICAMHDSQSFIHQPELHLHPALQSALGDIFVEQANSENPGRYFIETHSDYLLLRCLRRIRETSNGKYPTDSKLKLRPEDISILYFEPQFDGSTKVKKIRASTQGDFIDRWPRGFFEERGKDLFDE</sequence>
<proteinExistence type="predicted"/>
<dbReference type="OrthoDB" id="3322489at2"/>
<dbReference type="PANTHER" id="PTHR43581:SF2">
    <property type="entry name" value="EXCINUCLEASE ATPASE SUBUNIT"/>
    <property type="match status" value="1"/>
</dbReference>
<evidence type="ECO:0008006" key="6">
    <source>
        <dbReference type="Google" id="ProtNLM"/>
    </source>
</evidence>
<dbReference type="GO" id="GO:0005524">
    <property type="term" value="F:ATP binding"/>
    <property type="evidence" value="ECO:0007669"/>
    <property type="project" value="InterPro"/>
</dbReference>
<name>A0A2T7UCQ4_9BURK</name>
<dbReference type="Gene3D" id="3.40.50.300">
    <property type="entry name" value="P-loop containing nucleotide triphosphate hydrolases"/>
    <property type="match status" value="1"/>
</dbReference>
<accession>A0A2T7UCQ4</accession>
<dbReference type="InterPro" id="IPR022532">
    <property type="entry name" value="DUF3696"/>
</dbReference>
<dbReference type="InterPro" id="IPR041685">
    <property type="entry name" value="AAA_GajA/Old/RecF-like"/>
</dbReference>
<dbReference type="Proteomes" id="UP000037507">
    <property type="component" value="Unassembled WGS sequence"/>
</dbReference>
<dbReference type="InterPro" id="IPR003959">
    <property type="entry name" value="ATPase_AAA_core"/>
</dbReference>
<evidence type="ECO:0000259" key="1">
    <source>
        <dbReference type="Pfam" id="PF12476"/>
    </source>
</evidence>
<dbReference type="EMBL" id="LFYT02000014">
    <property type="protein sequence ID" value="PVE42402.1"/>
    <property type="molecule type" value="Genomic_DNA"/>
</dbReference>
<feature type="domain" description="ATPase AAA-type core" evidence="3">
    <location>
        <begin position="335"/>
        <end position="458"/>
    </location>
</feature>
<dbReference type="AlphaFoldDB" id="A0A2T7UCQ4"/>
<dbReference type="InterPro" id="IPR051396">
    <property type="entry name" value="Bact_Antivir_Def_Nuclease"/>
</dbReference>
<evidence type="ECO:0000259" key="3">
    <source>
        <dbReference type="Pfam" id="PF13304"/>
    </source>
</evidence>
<evidence type="ECO:0000313" key="5">
    <source>
        <dbReference type="Proteomes" id="UP000037507"/>
    </source>
</evidence>
<gene>
    <name evidence="4" type="ORF">H663_011775</name>
</gene>
<dbReference type="Pfam" id="PF12476">
    <property type="entry name" value="DUF3696"/>
    <property type="match status" value="1"/>
</dbReference>
<dbReference type="SUPFAM" id="SSF52540">
    <property type="entry name" value="P-loop containing nucleoside triphosphate hydrolases"/>
    <property type="match status" value="1"/>
</dbReference>
<dbReference type="RefSeq" id="WP_083451298.1">
    <property type="nucleotide sequence ID" value="NZ_LFYT02000014.1"/>
</dbReference>
<dbReference type="GO" id="GO:0016887">
    <property type="term" value="F:ATP hydrolysis activity"/>
    <property type="evidence" value="ECO:0007669"/>
    <property type="project" value="InterPro"/>
</dbReference>